<name>A0A6J7KFP2_9ZZZZ</name>
<gene>
    <name evidence="2" type="ORF">UFOPK3564_03710</name>
</gene>
<proteinExistence type="predicted"/>
<feature type="region of interest" description="Disordered" evidence="1">
    <location>
        <begin position="224"/>
        <end position="313"/>
    </location>
</feature>
<sequence>MPRPAGDPVVHHVDEQRPLRALFGPLRAAALQAPGVRDDGVVGEDVVAVDVPEPPVVVAGRTEVLDRARRVGRVVGLRADRRVDDPDVQPTAGRGREAPREVRRRLPRRVADAVQRREPHPVPDDLVREHLPRGADDDPVGPPVGVDRLPPVERVVVAVHDERGDPGVAQPLQPGAHPQLRPQPPVGPVVQVTGEHDERDLLVQCQVDERVPRPQRGVPQCLLHVRRDPPEPGEGRVEVQVGGVEEAEGGHARRGRVRGPGPDRIGRPAQSWRRETRRPARPDAVHVIVRRAAPGPVSASSVVGAGPRIAVRR</sequence>
<evidence type="ECO:0000313" key="2">
    <source>
        <dbReference type="EMBL" id="CAB4955068.1"/>
    </source>
</evidence>
<organism evidence="2">
    <name type="scientific">freshwater metagenome</name>
    <dbReference type="NCBI Taxonomy" id="449393"/>
    <lineage>
        <taxon>unclassified sequences</taxon>
        <taxon>metagenomes</taxon>
        <taxon>ecological metagenomes</taxon>
    </lineage>
</organism>
<feature type="compositionally biased region" description="Basic and acidic residues" evidence="1">
    <location>
        <begin position="109"/>
        <end position="136"/>
    </location>
</feature>
<accession>A0A6J7KFP2</accession>
<feature type="region of interest" description="Disordered" evidence="1">
    <location>
        <begin position="82"/>
        <end position="148"/>
    </location>
</feature>
<protein>
    <submittedName>
        <fullName evidence="2">Unannotated protein</fullName>
    </submittedName>
</protein>
<reference evidence="2" key="1">
    <citation type="submission" date="2020-05" db="EMBL/GenBank/DDBJ databases">
        <authorList>
            <person name="Chiriac C."/>
            <person name="Salcher M."/>
            <person name="Ghai R."/>
            <person name="Kavagutti S V."/>
        </authorList>
    </citation>
    <scope>NUCLEOTIDE SEQUENCE</scope>
</reference>
<dbReference type="AlphaFoldDB" id="A0A6J7KFP2"/>
<feature type="compositionally biased region" description="Basic and acidic residues" evidence="1">
    <location>
        <begin position="272"/>
        <end position="284"/>
    </location>
</feature>
<dbReference type="EMBL" id="CAFBMK010000388">
    <property type="protein sequence ID" value="CAB4955068.1"/>
    <property type="molecule type" value="Genomic_DNA"/>
</dbReference>
<evidence type="ECO:0000256" key="1">
    <source>
        <dbReference type="SAM" id="MobiDB-lite"/>
    </source>
</evidence>
<feature type="compositionally biased region" description="Basic and acidic residues" evidence="1">
    <location>
        <begin position="225"/>
        <end position="237"/>
    </location>
</feature>